<evidence type="ECO:0000313" key="2">
    <source>
        <dbReference type="EMBL" id="GAJ03078.1"/>
    </source>
</evidence>
<evidence type="ECO:0000256" key="1">
    <source>
        <dbReference type="SAM" id="MobiDB-lite"/>
    </source>
</evidence>
<feature type="compositionally biased region" description="Basic and acidic residues" evidence="1">
    <location>
        <begin position="31"/>
        <end position="67"/>
    </location>
</feature>
<gene>
    <name evidence="2" type="ORF">S12H4_51708</name>
</gene>
<reference evidence="2" key="1">
    <citation type="journal article" date="2014" name="Front. Microbiol.">
        <title>High frequency of phylogenetically diverse reductive dehalogenase-homologous genes in deep subseafloor sedimentary metagenomes.</title>
        <authorList>
            <person name="Kawai M."/>
            <person name="Futagami T."/>
            <person name="Toyoda A."/>
            <person name="Takaki Y."/>
            <person name="Nishi S."/>
            <person name="Hori S."/>
            <person name="Arai W."/>
            <person name="Tsubouchi T."/>
            <person name="Morono Y."/>
            <person name="Uchiyama I."/>
            <person name="Ito T."/>
            <person name="Fujiyama A."/>
            <person name="Inagaki F."/>
            <person name="Takami H."/>
        </authorList>
    </citation>
    <scope>NUCLEOTIDE SEQUENCE</scope>
    <source>
        <strain evidence="2">Expedition CK06-06</strain>
    </source>
</reference>
<comment type="caution">
    <text evidence="2">The sequence shown here is derived from an EMBL/GenBank/DDBJ whole genome shotgun (WGS) entry which is preliminary data.</text>
</comment>
<feature type="non-terminal residue" evidence="2">
    <location>
        <position position="1"/>
    </location>
</feature>
<dbReference type="AlphaFoldDB" id="X1TCN9"/>
<name>X1TCN9_9ZZZZ</name>
<dbReference type="EMBL" id="BARW01032713">
    <property type="protein sequence ID" value="GAJ03078.1"/>
    <property type="molecule type" value="Genomic_DNA"/>
</dbReference>
<protein>
    <submittedName>
        <fullName evidence="2">Uncharacterized protein</fullName>
    </submittedName>
</protein>
<feature type="region of interest" description="Disordered" evidence="1">
    <location>
        <begin position="26"/>
        <end position="76"/>
    </location>
</feature>
<organism evidence="2">
    <name type="scientific">marine sediment metagenome</name>
    <dbReference type="NCBI Taxonomy" id="412755"/>
    <lineage>
        <taxon>unclassified sequences</taxon>
        <taxon>metagenomes</taxon>
        <taxon>ecological metagenomes</taxon>
    </lineage>
</organism>
<accession>X1TCN9</accession>
<sequence length="76" mass="8691">RGIETASSEWERAQTAITKVKQLRQEAGAVMEEKPPSGEVERYKRELEEEKKRREAAERQLEAERQKGKPPATPAT</sequence>
<proteinExistence type="predicted"/>